<feature type="domain" description="Beta-galactosidase galactose-binding" evidence="10">
    <location>
        <begin position="591"/>
        <end position="649"/>
    </location>
</feature>
<evidence type="ECO:0000259" key="8">
    <source>
        <dbReference type="Pfam" id="PF05205"/>
    </source>
</evidence>
<feature type="compositionally biased region" description="Low complexity" evidence="6">
    <location>
        <begin position="1343"/>
        <end position="1352"/>
    </location>
</feature>
<feature type="compositionally biased region" description="Basic and acidic residues" evidence="6">
    <location>
        <begin position="1298"/>
        <end position="1314"/>
    </location>
</feature>
<evidence type="ECO:0000259" key="9">
    <source>
        <dbReference type="Pfam" id="PF21317"/>
    </source>
</evidence>
<dbReference type="InterPro" id="IPR048913">
    <property type="entry name" value="BetaGal_gal-bd"/>
</dbReference>
<dbReference type="InterPro" id="IPR055264">
    <property type="entry name" value="BOD1/SHG1_dom"/>
</dbReference>
<evidence type="ECO:0008006" key="12">
    <source>
        <dbReference type="Google" id="ProtNLM"/>
    </source>
</evidence>
<feature type="region of interest" description="Disordered" evidence="6">
    <location>
        <begin position="847"/>
        <end position="1368"/>
    </location>
</feature>
<dbReference type="InterPro" id="IPR048912">
    <property type="entry name" value="BetaGal1-like_ABD1"/>
</dbReference>
<feature type="compositionally biased region" description="Low complexity" evidence="6">
    <location>
        <begin position="989"/>
        <end position="1012"/>
    </location>
</feature>
<dbReference type="Gene3D" id="2.60.120.260">
    <property type="entry name" value="Galactose-binding domain-like"/>
    <property type="match status" value="2"/>
</dbReference>
<feature type="compositionally biased region" description="Acidic residues" evidence="6">
    <location>
        <begin position="885"/>
        <end position="904"/>
    </location>
</feature>
<reference evidence="11" key="1">
    <citation type="submission" date="2022-08" db="UniProtKB">
        <authorList>
            <consortium name="EnsemblMetazoa"/>
        </authorList>
    </citation>
    <scope>IDENTIFICATION</scope>
</reference>
<dbReference type="InterPro" id="IPR001944">
    <property type="entry name" value="Glycoside_Hdrlase_35"/>
</dbReference>
<feature type="compositionally biased region" description="Basic and acidic residues" evidence="6">
    <location>
        <begin position="1048"/>
        <end position="1066"/>
    </location>
</feature>
<feature type="region of interest" description="Disordered" evidence="6">
    <location>
        <begin position="1"/>
        <end position="42"/>
    </location>
</feature>
<dbReference type="PRINTS" id="PR00742">
    <property type="entry name" value="GLHYDRLASE35"/>
</dbReference>
<sequence length="1638" mass="182562">LFSSRSHTANSSSAQPRREPCLAVPAKNSRERARGSNGSSRGSKMIAYRVLPLLALCFSGWAATIEAAAQQPPRKFDIDFQNDTFTKDGQPFQFISGSFHYFRALPESWRHILRSMRAAGLNTVMTYIEWSLHEPMPGQYQWEGIANLEEFIEIAQSENLFVILRPGPYICAERDMGGFPHWLLTKYPSIKLRTYDTDYLREVQNWYNQLMPRLVRYLYGNGGPVIMVSIENEYGSFKACDGQYMQFLKNLTVHFVQDKAVLFTNDGPELLKCGSIPGILPTLDFGITNNPNAFWQQLRKYLPKGPLVNAEYYPGWLTHWMEPTARVDAGMVVNTLKLMLNQKANVNFYMFFGGTNFGFTAGANDVGPGKYSADITSYDYDAPLDEAGDPTPKYFAIRKVLVEYFGDPGVPAPVKLPKMTLETVWLERRGSMLSKHGRTMLAQKIVTSVTPVSFEALNQHSGFVLYETQLPAGYNRDPYTLKVENLHDRAYVHIDGTFAGILSRETNTNTIPLSVGLGTRLQLLVESQGRINYNIPNDFKGILGTVTVDAKPLYNWTITSFPLDSYRYLENFLTQQPTEQEDLDGAGAQVYYGTFTITSDTIYDTYLYPSVWGKGLVFINGFNLGRYWPLAGPQITLYVPRHILKKGNNQIVMIEYQQHIQHPYVQFIDKPIFISIMQRIASTCSELFLNTLSFTHPSPCVTAAIMIDDPHFIDAMVHELKSQGLFDQFRKECLADVDTKPAYQNLRQRVEGTVNKFLGQQEWSDNIRYKNQLREQLRKNIIESGFLDTGVERIVDQVVNPKIATIFQPKVEEIVYNYLGIEKPKSSVNGNEQAAARPESLLEDLEAVSPDSDKKSEGSLTPSPPPLPPQPPPPEEPEEHGVENMDIDEEDDALDESKEQDDFESPAFEPLEMRSPSKPKEDTNDSNSSVISGLTSQESVESDDKPEHNPMADAGSAKQSTSVPPSEEQETPTTKDSEFSQEVAPTNDSQLSQVSSNSQLLTATAASSSEEAQPPEENERLDITEEAQMPTLFSSSTDKLSSSNESEQEGKEAGKKITFDFKKDEYDFVGTERPSAMTLGEESNAEGNREPDPEEDSSTQTATPTETPTETPTKPKDSEEPNLTLQDEETSQSEHSLKICEDSFSDDNTKDSQSKDAPASVQDSPSKMKGLTDASSCSVKSDDGGKNVTATPADDKKDEQVPPEPEPEAANDEQKQEEKAMEETKEEKVQEDTERKDKSPKSDKVDDDHYQEHRKHEPNRRSSDRDSEDGNDKHDSGGSAAPSANGTAEKPNPSAQESSEKAPEKEKSPAKEPTDGIDPLMLSKERDRLCGSVTPTGEGAPMDSSSSGIQSGDDSEKSPETLKSYSKPESIVLPVQPVVIDQMLTSMEDDKIERLLNGETHTNDATLESLKRQWQSTEGRIRKPKFASNFSEARRLMKVRKQMQRQEQKCREQALAMAKKYISESKAFGGRCMEDQGIELEFVCDGTRKSPGPTISSPIPKAEPTGESVQVGGGSDPELRYFPEEQEVFQLDEKRLDFLRSKTEGVTFGKNFKVQHYRTIVYSLTVATPKVAKRAATPGTAGSGKAKRTATVNGVAKKLDLAVEDESKRAGLATIRKQRSIRNRLVEKSTPPSVGTDA</sequence>
<dbReference type="PANTHER" id="PTHR31532:SF10">
    <property type="entry name" value="BIORIENTATION OF CHROMOSOMES IN CELL DIVISION PROTEIN 1-LIKE 1"/>
    <property type="match status" value="1"/>
</dbReference>
<name>A0A8W7Q3L5_ANOCL</name>
<evidence type="ECO:0000256" key="3">
    <source>
        <dbReference type="ARBA" id="ARBA00022801"/>
    </source>
</evidence>
<feature type="compositionally biased region" description="Basic and acidic residues" evidence="6">
    <location>
        <begin position="1212"/>
        <end position="1276"/>
    </location>
</feature>
<dbReference type="Pfam" id="PF21467">
    <property type="entry name" value="BetaGal_gal-bd"/>
    <property type="match status" value="1"/>
</dbReference>
<dbReference type="PANTHER" id="PTHR31532">
    <property type="entry name" value="BIORIENTATION OF CHROMOSOMES IN CELL DIVISION 1 FAMILY MEMBER"/>
    <property type="match status" value="1"/>
</dbReference>
<dbReference type="InterPro" id="IPR017853">
    <property type="entry name" value="GH"/>
</dbReference>
<evidence type="ECO:0000256" key="2">
    <source>
        <dbReference type="ARBA" id="ARBA00022729"/>
    </source>
</evidence>
<dbReference type="Proteomes" id="UP000075882">
    <property type="component" value="Unassembled WGS sequence"/>
</dbReference>
<evidence type="ECO:0000259" key="7">
    <source>
        <dbReference type="Pfam" id="PF01301"/>
    </source>
</evidence>
<keyword evidence="5" id="KW-0326">Glycosidase</keyword>
<evidence type="ECO:0000259" key="10">
    <source>
        <dbReference type="Pfam" id="PF21467"/>
    </source>
</evidence>
<dbReference type="GO" id="GO:0005975">
    <property type="term" value="P:carbohydrate metabolic process"/>
    <property type="evidence" value="ECO:0007669"/>
    <property type="project" value="InterPro"/>
</dbReference>
<feature type="compositionally biased region" description="Low complexity" evidence="6">
    <location>
        <begin position="1098"/>
        <end position="1112"/>
    </location>
</feature>
<feature type="domain" description="Glycoside hydrolase 35 catalytic" evidence="7">
    <location>
        <begin position="85"/>
        <end position="401"/>
    </location>
</feature>
<keyword evidence="2" id="KW-0732">Signal</keyword>
<dbReference type="Pfam" id="PF21317">
    <property type="entry name" value="BetaGal_ABD_1"/>
    <property type="match status" value="1"/>
</dbReference>
<evidence type="ECO:0000256" key="5">
    <source>
        <dbReference type="ARBA" id="ARBA00023295"/>
    </source>
</evidence>
<dbReference type="SUPFAM" id="SSF51445">
    <property type="entry name" value="(Trans)glycosidases"/>
    <property type="match status" value="1"/>
</dbReference>
<feature type="compositionally biased region" description="Polar residues" evidence="6">
    <location>
        <begin position="925"/>
        <end position="939"/>
    </location>
</feature>
<dbReference type="FunFam" id="3.20.20.80:FF:000017">
    <property type="entry name" value="Beta-galactosidase"/>
    <property type="match status" value="1"/>
</dbReference>
<dbReference type="Pfam" id="PF05205">
    <property type="entry name" value="COMPASS-Shg1"/>
    <property type="match status" value="1"/>
</dbReference>
<dbReference type="GO" id="GO:0048188">
    <property type="term" value="C:Set1C/COMPASS complex"/>
    <property type="evidence" value="ECO:0007669"/>
    <property type="project" value="TreeGrafter"/>
</dbReference>
<dbReference type="Pfam" id="PF01301">
    <property type="entry name" value="Glyco_hydro_35"/>
    <property type="match status" value="1"/>
</dbReference>
<dbReference type="InterPro" id="IPR031330">
    <property type="entry name" value="Gly_Hdrlase_35_cat"/>
</dbReference>
<feature type="compositionally biased region" description="Low complexity" evidence="6">
    <location>
        <begin position="1"/>
        <end position="13"/>
    </location>
</feature>
<feature type="region of interest" description="Disordered" evidence="6">
    <location>
        <begin position="1490"/>
        <end position="1513"/>
    </location>
</feature>
<evidence type="ECO:0000256" key="4">
    <source>
        <dbReference type="ARBA" id="ARBA00023180"/>
    </source>
</evidence>
<accession>A0A8W7Q3L5</accession>
<keyword evidence="4" id="KW-0325">Glycoprotein</keyword>
<dbReference type="SUPFAM" id="SSF49785">
    <property type="entry name" value="Galactose-binding domain-like"/>
    <property type="match status" value="1"/>
</dbReference>
<feature type="domain" description="Beta-galactosidase 1-like first all-beta" evidence="9">
    <location>
        <begin position="451"/>
        <end position="560"/>
    </location>
</feature>
<dbReference type="Gene3D" id="3.20.20.80">
    <property type="entry name" value="Glycosidases"/>
    <property type="match status" value="1"/>
</dbReference>
<dbReference type="EnsemblMetazoa" id="ACOM042298-RA">
    <property type="protein sequence ID" value="ACOM042298-PA.1"/>
    <property type="gene ID" value="ACOM042298"/>
</dbReference>
<dbReference type="InterPro" id="IPR008979">
    <property type="entry name" value="Galactose-bd-like_sf"/>
</dbReference>
<dbReference type="GO" id="GO:0031297">
    <property type="term" value="P:replication fork processing"/>
    <property type="evidence" value="ECO:0007669"/>
    <property type="project" value="TreeGrafter"/>
</dbReference>
<evidence type="ECO:0000256" key="6">
    <source>
        <dbReference type="SAM" id="MobiDB-lite"/>
    </source>
</evidence>
<dbReference type="VEuPathDB" id="VectorBase:ACON2_036827"/>
<evidence type="ECO:0000313" key="11">
    <source>
        <dbReference type="EnsemblMetazoa" id="ACOM042298-PA.1"/>
    </source>
</evidence>
<dbReference type="GO" id="GO:0004553">
    <property type="term" value="F:hydrolase activity, hydrolyzing O-glycosyl compounds"/>
    <property type="evidence" value="ECO:0007669"/>
    <property type="project" value="InterPro"/>
</dbReference>
<comment type="similarity">
    <text evidence="1">Belongs to the glycosyl hydrolase 35 family.</text>
</comment>
<feature type="domain" description="BOD1/SHG1" evidence="8">
    <location>
        <begin position="716"/>
        <end position="812"/>
    </location>
</feature>
<organism evidence="11">
    <name type="scientific">Anopheles coluzzii</name>
    <name type="common">African malaria mosquito</name>
    <dbReference type="NCBI Taxonomy" id="1518534"/>
    <lineage>
        <taxon>Eukaryota</taxon>
        <taxon>Metazoa</taxon>
        <taxon>Ecdysozoa</taxon>
        <taxon>Arthropoda</taxon>
        <taxon>Hexapoda</taxon>
        <taxon>Insecta</taxon>
        <taxon>Pterygota</taxon>
        <taxon>Neoptera</taxon>
        <taxon>Endopterygota</taxon>
        <taxon>Diptera</taxon>
        <taxon>Nematocera</taxon>
        <taxon>Culicoidea</taxon>
        <taxon>Culicidae</taxon>
        <taxon>Anophelinae</taxon>
        <taxon>Anopheles</taxon>
    </lineage>
</organism>
<proteinExistence type="inferred from homology"/>
<dbReference type="FunFam" id="2.60.120.260:FF:000148">
    <property type="entry name" value="Beta-galactosidase, putative"/>
    <property type="match status" value="1"/>
</dbReference>
<evidence type="ECO:0000256" key="1">
    <source>
        <dbReference type="ARBA" id="ARBA00009809"/>
    </source>
</evidence>
<protein>
    <recommendedName>
        <fullName evidence="12">Beta-galactosidase</fullName>
    </recommendedName>
</protein>
<feature type="compositionally biased region" description="Pro residues" evidence="6">
    <location>
        <begin position="862"/>
        <end position="874"/>
    </location>
</feature>
<dbReference type="VEuPathDB" id="VectorBase:ACON2_038477"/>
<feature type="compositionally biased region" description="Basic and acidic residues" evidence="6">
    <location>
        <begin position="1135"/>
        <end position="1154"/>
    </location>
</feature>
<feature type="compositionally biased region" description="Low complexity" evidence="6">
    <location>
        <begin position="1034"/>
        <end position="1045"/>
    </location>
</feature>
<keyword evidence="3" id="KW-0378">Hydrolase</keyword>